<evidence type="ECO:0000259" key="11">
    <source>
        <dbReference type="PROSITE" id="PS50835"/>
    </source>
</evidence>
<proteinExistence type="predicted"/>
<feature type="signal peptide" evidence="10">
    <location>
        <begin position="1"/>
        <end position="21"/>
    </location>
</feature>
<dbReference type="InterPro" id="IPR013098">
    <property type="entry name" value="Ig_I-set"/>
</dbReference>
<organism evidence="12 13">
    <name type="scientific">Euroglyphus maynei</name>
    <name type="common">Mayne's house dust mite</name>
    <dbReference type="NCBI Taxonomy" id="6958"/>
    <lineage>
        <taxon>Eukaryota</taxon>
        <taxon>Metazoa</taxon>
        <taxon>Ecdysozoa</taxon>
        <taxon>Arthropoda</taxon>
        <taxon>Chelicerata</taxon>
        <taxon>Arachnida</taxon>
        <taxon>Acari</taxon>
        <taxon>Acariformes</taxon>
        <taxon>Sarcoptiformes</taxon>
        <taxon>Astigmata</taxon>
        <taxon>Psoroptidia</taxon>
        <taxon>Analgoidea</taxon>
        <taxon>Pyroglyphidae</taxon>
        <taxon>Pyroglyphinae</taxon>
        <taxon>Euroglyphus</taxon>
    </lineage>
</organism>
<dbReference type="Gene3D" id="2.60.40.10">
    <property type="entry name" value="Immunoglobulins"/>
    <property type="match status" value="1"/>
</dbReference>
<dbReference type="FunFam" id="2.60.40.10:FF:000017">
    <property type="entry name" value="Down syndrome cell adhesion molecule b"/>
    <property type="match status" value="1"/>
</dbReference>
<keyword evidence="9" id="KW-0393">Immunoglobulin domain</keyword>
<dbReference type="PROSITE" id="PS50835">
    <property type="entry name" value="IG_LIKE"/>
    <property type="match status" value="1"/>
</dbReference>
<evidence type="ECO:0000256" key="6">
    <source>
        <dbReference type="ARBA" id="ARBA00022989"/>
    </source>
</evidence>
<keyword evidence="13" id="KW-1185">Reference proteome</keyword>
<sequence>MIPLSIFLIFLCYLVSPSSLSSSPPKLSAIVPLRFQNAGSKFKIACFAEEGQKPFEFEWRQNNEKILMKPYKYQIDIDDDTSNLAILNLDAKDSANYSCTVRNEYGFDSQTTRLIVKGIIFPFSIP</sequence>
<dbReference type="InterPro" id="IPR007110">
    <property type="entry name" value="Ig-like_dom"/>
</dbReference>
<name>A0A1Y3BA39_EURMA</name>
<evidence type="ECO:0000256" key="4">
    <source>
        <dbReference type="ARBA" id="ARBA00022737"/>
    </source>
</evidence>
<evidence type="ECO:0000256" key="9">
    <source>
        <dbReference type="ARBA" id="ARBA00023319"/>
    </source>
</evidence>
<keyword evidence="4" id="KW-0677">Repeat</keyword>
<dbReference type="Pfam" id="PF07679">
    <property type="entry name" value="I-set"/>
    <property type="match status" value="1"/>
</dbReference>
<evidence type="ECO:0000256" key="1">
    <source>
        <dbReference type="ARBA" id="ARBA00004167"/>
    </source>
</evidence>
<evidence type="ECO:0000313" key="12">
    <source>
        <dbReference type="EMBL" id="OTF76105.1"/>
    </source>
</evidence>
<feature type="chain" id="PRO_5012960471" description="Ig-like domain-containing protein" evidence="10">
    <location>
        <begin position="22"/>
        <end position="126"/>
    </location>
</feature>
<dbReference type="InterPro" id="IPR036179">
    <property type="entry name" value="Ig-like_dom_sf"/>
</dbReference>
<dbReference type="GO" id="GO:0007155">
    <property type="term" value="P:cell adhesion"/>
    <property type="evidence" value="ECO:0007669"/>
    <property type="project" value="UniProtKB-KW"/>
</dbReference>
<evidence type="ECO:0000256" key="10">
    <source>
        <dbReference type="SAM" id="SignalP"/>
    </source>
</evidence>
<keyword evidence="7" id="KW-0472">Membrane</keyword>
<reference evidence="12 13" key="1">
    <citation type="submission" date="2017-03" db="EMBL/GenBank/DDBJ databases">
        <title>Genome Survey of Euroglyphus maynei.</title>
        <authorList>
            <person name="Arlian L.G."/>
            <person name="Morgan M.S."/>
            <person name="Rider S.D."/>
        </authorList>
    </citation>
    <scope>NUCLEOTIDE SEQUENCE [LARGE SCALE GENOMIC DNA]</scope>
    <source>
        <strain evidence="12">Arlian Lab</strain>
        <tissue evidence="12">Whole body</tissue>
    </source>
</reference>
<comment type="caution">
    <text evidence="12">The sequence shown here is derived from an EMBL/GenBank/DDBJ whole genome shotgun (WGS) entry which is preliminary data.</text>
</comment>
<dbReference type="CDD" id="cd00096">
    <property type="entry name" value="Ig"/>
    <property type="match status" value="1"/>
</dbReference>
<keyword evidence="8" id="KW-1015">Disulfide bond</keyword>
<keyword evidence="2" id="KW-0812">Transmembrane</keyword>
<keyword evidence="6" id="KW-1133">Transmembrane helix</keyword>
<gene>
    <name evidence="12" type="ORF">BLA29_013355</name>
</gene>
<protein>
    <recommendedName>
        <fullName evidence="11">Ig-like domain-containing protein</fullName>
    </recommendedName>
</protein>
<dbReference type="AlphaFoldDB" id="A0A1Y3BA39"/>
<dbReference type="EMBL" id="MUJZ01039053">
    <property type="protein sequence ID" value="OTF76105.1"/>
    <property type="molecule type" value="Genomic_DNA"/>
</dbReference>
<feature type="domain" description="Ig-like" evidence="11">
    <location>
        <begin position="25"/>
        <end position="115"/>
    </location>
</feature>
<dbReference type="GO" id="GO:0016020">
    <property type="term" value="C:membrane"/>
    <property type="evidence" value="ECO:0007669"/>
    <property type="project" value="UniProtKB-SubCell"/>
</dbReference>
<dbReference type="OrthoDB" id="6508186at2759"/>
<evidence type="ECO:0000256" key="2">
    <source>
        <dbReference type="ARBA" id="ARBA00022692"/>
    </source>
</evidence>
<comment type="subcellular location">
    <subcellularLocation>
        <location evidence="1">Membrane</location>
        <topology evidence="1">Single-pass membrane protein</topology>
    </subcellularLocation>
</comment>
<evidence type="ECO:0000256" key="5">
    <source>
        <dbReference type="ARBA" id="ARBA00022889"/>
    </source>
</evidence>
<keyword evidence="3 10" id="KW-0732">Signal</keyword>
<dbReference type="SUPFAM" id="SSF48726">
    <property type="entry name" value="Immunoglobulin"/>
    <property type="match status" value="1"/>
</dbReference>
<dbReference type="InterPro" id="IPR013783">
    <property type="entry name" value="Ig-like_fold"/>
</dbReference>
<evidence type="ECO:0000313" key="13">
    <source>
        <dbReference type="Proteomes" id="UP000194236"/>
    </source>
</evidence>
<accession>A0A1Y3BA39</accession>
<evidence type="ECO:0000256" key="3">
    <source>
        <dbReference type="ARBA" id="ARBA00022729"/>
    </source>
</evidence>
<dbReference type="InterPro" id="IPR003599">
    <property type="entry name" value="Ig_sub"/>
</dbReference>
<evidence type="ECO:0000256" key="7">
    <source>
        <dbReference type="ARBA" id="ARBA00023136"/>
    </source>
</evidence>
<dbReference type="SMART" id="SM00409">
    <property type="entry name" value="IG"/>
    <property type="match status" value="1"/>
</dbReference>
<dbReference type="Proteomes" id="UP000194236">
    <property type="component" value="Unassembled WGS sequence"/>
</dbReference>
<evidence type="ECO:0000256" key="8">
    <source>
        <dbReference type="ARBA" id="ARBA00023157"/>
    </source>
</evidence>
<keyword evidence="5" id="KW-0130">Cell adhesion</keyword>